<feature type="compositionally biased region" description="Acidic residues" evidence="1">
    <location>
        <begin position="105"/>
        <end position="119"/>
    </location>
</feature>
<feature type="compositionally biased region" description="Acidic residues" evidence="1">
    <location>
        <begin position="84"/>
        <end position="94"/>
    </location>
</feature>
<evidence type="ECO:0000313" key="3">
    <source>
        <dbReference type="EMBL" id="KAL0276931.1"/>
    </source>
</evidence>
<feature type="domain" description="PSP proline-rich" evidence="2">
    <location>
        <begin position="407"/>
        <end position="465"/>
    </location>
</feature>
<name>A0AAW2I4T4_9NEOP</name>
<feature type="region of interest" description="Disordered" evidence="1">
    <location>
        <begin position="516"/>
        <end position="560"/>
    </location>
</feature>
<dbReference type="AlphaFoldDB" id="A0AAW2I4T4"/>
<reference evidence="3" key="1">
    <citation type="journal article" date="2024" name="Gigascience">
        <title>Chromosome-level genome of the poultry shaft louse Menopon gallinae provides insight into the host-switching and adaptive evolution of parasitic lice.</title>
        <authorList>
            <person name="Xu Y."/>
            <person name="Ma L."/>
            <person name="Liu S."/>
            <person name="Liang Y."/>
            <person name="Liu Q."/>
            <person name="He Z."/>
            <person name="Tian L."/>
            <person name="Duan Y."/>
            <person name="Cai W."/>
            <person name="Li H."/>
            <person name="Song F."/>
        </authorList>
    </citation>
    <scope>NUCLEOTIDE SEQUENCE</scope>
    <source>
        <strain evidence="3">Cailab_2023a</strain>
    </source>
</reference>
<feature type="compositionally biased region" description="Polar residues" evidence="1">
    <location>
        <begin position="1"/>
        <end position="10"/>
    </location>
</feature>
<dbReference type="InterPro" id="IPR007180">
    <property type="entry name" value="DUF382"/>
</dbReference>
<proteinExistence type="predicted"/>
<dbReference type="PANTHER" id="PTHR12785">
    <property type="entry name" value="SPLICING FACTOR 3B"/>
    <property type="match status" value="1"/>
</dbReference>
<dbReference type="PANTHER" id="PTHR12785:SF6">
    <property type="entry name" value="SPLICING FACTOR 3B SUBUNIT 2"/>
    <property type="match status" value="1"/>
</dbReference>
<sequence length="710" mass="80607">MDSPPNQHSDNGGGSDDETTSVPGVPGSSSPENQKSGSLPSLLTIKLDVPMDVKAQELRLPQALEQALAFKSERAKELGMSAEDPSDIENEAENENNKFSSSNQVDDEDDEAEGEDEVIKDDTLTSAKKSSNERQTKNKRKKKRKKRNRQLELEKLENKKNEEKNKEKEKEGEQDVEIEYIQETLGINELDPMYKQFAKIFETFRITDPDKQEESKTDSGIPDEIRYKKYPKADGTEDAEEEDEEKKMEDGKPKLSKRKLKKLTRLSVAELKQLVNRPDVVEMHDVTARDPKLLVQLKAHRNTVPVPRHWCFKRKYLQGKRGIEKPPFDLPDFIKKTGIMEMRAALAEKEDQRTLKAKMRERARPKLGKIDIDYQKLHDAFFKWQTKPRMTIHGDLYYEGKEFETKLKEKKPGELSDELRTALGMPVGPSSHKVPPPWLIAMQRYGPPPSYPNLKIPGLNAPIPDGCSFGYHAGGWGKPPVDESGKPLYGDVFGTLGTIIPTEGEDEEIDRTMWGELESESEESEEEEEEEEEEEQQKEDETGMVTPAEGLVTPSGITSIPAGLETPEIIELRKKKIESDMEGNETPALYQVLPEKRVERIGGAMMASTHIYEMNPTAPPSTGNAPLPPRRGLGGPAMVEVALDPSELDLVDTEAMAVRYEQQIREQQSQLQKEDLSDMVVEHVSRQKNKRKRQQIQETKPTKKYKEFRF</sequence>
<protein>
    <recommendedName>
        <fullName evidence="2">PSP proline-rich domain-containing protein</fullName>
    </recommendedName>
</protein>
<dbReference type="InterPro" id="IPR006568">
    <property type="entry name" value="PSP_pro-rich"/>
</dbReference>
<comment type="caution">
    <text evidence="3">The sequence shown here is derived from an EMBL/GenBank/DDBJ whole genome shotgun (WGS) entry which is preliminary data.</text>
</comment>
<feature type="region of interest" description="Disordered" evidence="1">
    <location>
        <begin position="1"/>
        <end position="41"/>
    </location>
</feature>
<dbReference type="EMBL" id="JARGDH010000002">
    <property type="protein sequence ID" value="KAL0276930.1"/>
    <property type="molecule type" value="Genomic_DNA"/>
</dbReference>
<feature type="region of interest" description="Disordered" evidence="1">
    <location>
        <begin position="209"/>
        <end position="255"/>
    </location>
</feature>
<evidence type="ECO:0000256" key="1">
    <source>
        <dbReference type="SAM" id="MobiDB-lite"/>
    </source>
</evidence>
<gene>
    <name evidence="3" type="ORF">PYX00_004389</name>
</gene>
<organism evidence="3">
    <name type="scientific">Menopon gallinae</name>
    <name type="common">poultry shaft louse</name>
    <dbReference type="NCBI Taxonomy" id="328185"/>
    <lineage>
        <taxon>Eukaryota</taxon>
        <taxon>Metazoa</taxon>
        <taxon>Ecdysozoa</taxon>
        <taxon>Arthropoda</taxon>
        <taxon>Hexapoda</taxon>
        <taxon>Insecta</taxon>
        <taxon>Pterygota</taxon>
        <taxon>Neoptera</taxon>
        <taxon>Paraneoptera</taxon>
        <taxon>Psocodea</taxon>
        <taxon>Troctomorpha</taxon>
        <taxon>Phthiraptera</taxon>
        <taxon>Amblycera</taxon>
        <taxon>Menoponidae</taxon>
        <taxon>Menopon</taxon>
    </lineage>
</organism>
<dbReference type="Pfam" id="PF04046">
    <property type="entry name" value="PSP"/>
    <property type="match status" value="1"/>
</dbReference>
<feature type="compositionally biased region" description="Low complexity" evidence="1">
    <location>
        <begin position="21"/>
        <end position="31"/>
    </location>
</feature>
<feature type="compositionally biased region" description="Basic and acidic residues" evidence="1">
    <location>
        <begin position="149"/>
        <end position="173"/>
    </location>
</feature>
<dbReference type="InterPro" id="IPR052584">
    <property type="entry name" value="U2_snRNP_Complex_Component"/>
</dbReference>
<feature type="region of interest" description="Disordered" evidence="1">
    <location>
        <begin position="74"/>
        <end position="177"/>
    </location>
</feature>
<dbReference type="GO" id="GO:0005689">
    <property type="term" value="C:U12-type spliceosomal complex"/>
    <property type="evidence" value="ECO:0007669"/>
    <property type="project" value="TreeGrafter"/>
</dbReference>
<feature type="compositionally biased region" description="Basic residues" evidence="1">
    <location>
        <begin position="137"/>
        <end position="148"/>
    </location>
</feature>
<feature type="compositionally biased region" description="Basic and acidic residues" evidence="1">
    <location>
        <begin position="700"/>
        <end position="710"/>
    </location>
</feature>
<feature type="compositionally biased region" description="Polar residues" evidence="1">
    <location>
        <begin position="32"/>
        <end position="41"/>
    </location>
</feature>
<feature type="compositionally biased region" description="Basic and acidic residues" evidence="1">
    <location>
        <begin position="672"/>
        <end position="685"/>
    </location>
</feature>
<feature type="compositionally biased region" description="Basic and acidic residues" evidence="1">
    <location>
        <begin position="209"/>
        <end position="235"/>
    </location>
</feature>
<dbReference type="EMBL" id="JARGDH010000002">
    <property type="protein sequence ID" value="KAL0276931.1"/>
    <property type="molecule type" value="Genomic_DNA"/>
</dbReference>
<evidence type="ECO:0000259" key="2">
    <source>
        <dbReference type="SMART" id="SM00581"/>
    </source>
</evidence>
<feature type="region of interest" description="Disordered" evidence="1">
    <location>
        <begin position="669"/>
        <end position="710"/>
    </location>
</feature>
<dbReference type="SMART" id="SM00581">
    <property type="entry name" value="PSP"/>
    <property type="match status" value="1"/>
</dbReference>
<feature type="compositionally biased region" description="Acidic residues" evidence="1">
    <location>
        <begin position="517"/>
        <end position="538"/>
    </location>
</feature>
<dbReference type="Pfam" id="PF04037">
    <property type="entry name" value="DUF382"/>
    <property type="match status" value="1"/>
</dbReference>
<accession>A0AAW2I4T4</accession>